<feature type="region of interest" description="Disordered" evidence="1">
    <location>
        <begin position="731"/>
        <end position="756"/>
    </location>
</feature>
<evidence type="ECO:0000256" key="1">
    <source>
        <dbReference type="SAM" id="MobiDB-lite"/>
    </source>
</evidence>
<name>A0A2N5SDW5_9BASI</name>
<dbReference type="EMBL" id="PGCI01000922">
    <property type="protein sequence ID" value="PLW11457.1"/>
    <property type="molecule type" value="Genomic_DNA"/>
</dbReference>
<feature type="compositionally biased region" description="Basic and acidic residues" evidence="1">
    <location>
        <begin position="296"/>
        <end position="305"/>
    </location>
</feature>
<sequence length="1023" mass="112895">MPILVKSPPTDVVDDIEVRLDNHLDHKTPSIGDPPDPMTKRSTSAQGRSDIDTPHSKSVVSENHEPTPLNYANDSPKLQAPSKLVLTHDQLPDNNSPREAATSAVESTPKKESSPARLQPSSATETTATVESLIRDDVEQRSKPSASKNLIISDPAPLSAVRITSCTPNQHDVANMTLAQEDGHNTRPIGMNVKCSNISNVPDEERESSLEEFDYLLEDDYYQTSVDPIINSIDCSVGSQNKQQCPSKLVQTPAPLLATLDLEQINIPAQAGCSTVYSATVQAQTIPSDVEALNNDSDKTSDQAGHDTISCNLPPMSKHVLDSTLDLQPSPSPSRSLSYHISDTSESSYCPSPSPSPTRSLDIISHYISHSTPPAHESQQQLLETPFIIDPSSSDNEPQDVNQGHPQPANTQAELAISSSRINNGHPNLPDPASKINALQIKEILTALGIKYNRREKKAGLLEQYTQLFHLEQSKTINQNQQIMSHPAVEQSATPGIHAASPDELNSVIQRQPPPPEPSLNDNIDSTIDVEHLSELFRNSTLHSEENHADRNMHINDHKLITAAISSNTPRHNIVPHAHIKIPSGTYQSRQTPTYRRRPVVNSWASEVFNSNIEMDDLDPPAVDSTPQLQTLISAIHTLAQSSADVVSSTLMGNISIMILPEEGVLHVDLALNLCLIIRPLQLDLLYVNRGGHRAAVRQHCATMFGRCLHEGTFPAPASHEERRSLINRGNRVDAAGESSEDGKGGNGHINDNEAPVGHDHLDIDGSAMELDDDPCFPYPNGPGHPRASPEALKIIWHKMCKNRVKSFRPNLNDAIKEKVNRAFSTHITGHLLREYCQSERWSEERRKAAALCRKRNGRRANLKAWRQDEAVRHPALVCLVPIIAACCSNDETNDKGFDSTGPSNRAQRPQAPPGKHKIKKCVVLHLPWRHVRVERIMIALDPLKANKQQYLVTKPNTPPSRVRRRLAQPKNSELPYPRGLPITSYNEKWLKSLDIIDLQTLDAKVEGPCLDPLLQVLELLQH</sequence>
<feature type="compositionally biased region" description="Polar residues" evidence="1">
    <location>
        <begin position="391"/>
        <end position="409"/>
    </location>
</feature>
<evidence type="ECO:0000313" key="3">
    <source>
        <dbReference type="Proteomes" id="UP000235392"/>
    </source>
</evidence>
<gene>
    <name evidence="2" type="ORF">PCASD_24480</name>
</gene>
<accession>A0A2N5SDW5</accession>
<dbReference type="AlphaFoldDB" id="A0A2N5SDW5"/>
<dbReference type="Proteomes" id="UP000235392">
    <property type="component" value="Unassembled WGS sequence"/>
</dbReference>
<feature type="compositionally biased region" description="Basic and acidic residues" evidence="1">
    <location>
        <begin position="19"/>
        <end position="28"/>
    </location>
</feature>
<feature type="region of interest" description="Disordered" evidence="1">
    <location>
        <begin position="388"/>
        <end position="409"/>
    </location>
</feature>
<reference evidence="2 3" key="1">
    <citation type="submission" date="2017-11" db="EMBL/GenBank/DDBJ databases">
        <title>De novo assembly and phasing of dikaryotic genomes from two isolates of Puccinia coronata f. sp. avenae, the causal agent of oat crown rust.</title>
        <authorList>
            <person name="Miller M.E."/>
            <person name="Zhang Y."/>
            <person name="Omidvar V."/>
            <person name="Sperschneider J."/>
            <person name="Schwessinger B."/>
            <person name="Raley C."/>
            <person name="Palmer J.M."/>
            <person name="Garnica D."/>
            <person name="Upadhyaya N."/>
            <person name="Rathjen J."/>
            <person name="Taylor J.M."/>
            <person name="Park R.F."/>
            <person name="Dodds P.N."/>
            <person name="Hirsch C.D."/>
            <person name="Kianian S.F."/>
            <person name="Figueroa M."/>
        </authorList>
    </citation>
    <scope>NUCLEOTIDE SEQUENCE [LARGE SCALE GENOMIC DNA]</scope>
    <source>
        <strain evidence="2">12SD80</strain>
    </source>
</reference>
<feature type="compositionally biased region" description="Low complexity" evidence="1">
    <location>
        <begin position="333"/>
        <end position="351"/>
    </location>
</feature>
<comment type="caution">
    <text evidence="2">The sequence shown here is derived from an EMBL/GenBank/DDBJ whole genome shotgun (WGS) entry which is preliminary data.</text>
</comment>
<feature type="region of interest" description="Disordered" evidence="1">
    <location>
        <begin position="292"/>
        <end position="361"/>
    </location>
</feature>
<organism evidence="2 3">
    <name type="scientific">Puccinia coronata f. sp. avenae</name>
    <dbReference type="NCBI Taxonomy" id="200324"/>
    <lineage>
        <taxon>Eukaryota</taxon>
        <taxon>Fungi</taxon>
        <taxon>Dikarya</taxon>
        <taxon>Basidiomycota</taxon>
        <taxon>Pucciniomycotina</taxon>
        <taxon>Pucciniomycetes</taxon>
        <taxon>Pucciniales</taxon>
        <taxon>Pucciniaceae</taxon>
        <taxon>Puccinia</taxon>
    </lineage>
</organism>
<evidence type="ECO:0000313" key="2">
    <source>
        <dbReference type="EMBL" id="PLW11457.1"/>
    </source>
</evidence>
<feature type="region of interest" description="Disordered" evidence="1">
    <location>
        <begin position="19"/>
        <end position="129"/>
    </location>
</feature>
<protein>
    <submittedName>
        <fullName evidence="2">Uncharacterized protein</fullName>
    </submittedName>
</protein>
<proteinExistence type="predicted"/>